<dbReference type="STRING" id="177199.A0A420Y190"/>
<dbReference type="SUPFAM" id="SSF51735">
    <property type="entry name" value="NAD(P)-binding Rossmann-fold domains"/>
    <property type="match status" value="1"/>
</dbReference>
<reference evidence="1 2" key="1">
    <citation type="submission" date="2018-08" db="EMBL/GenBank/DDBJ databases">
        <title>Draft genome of the lignicolous fungus Coniochaeta pulveracea.</title>
        <authorList>
            <person name="Borstlap C.J."/>
            <person name="De Witt R.N."/>
            <person name="Botha A."/>
            <person name="Volschenk H."/>
        </authorList>
    </citation>
    <scope>NUCLEOTIDE SEQUENCE [LARGE SCALE GENOMIC DNA]</scope>
    <source>
        <strain evidence="1 2">CAB683</strain>
    </source>
</reference>
<gene>
    <name evidence="1" type="primary">GRE2_2</name>
    <name evidence="1" type="ORF">DL546_005018</name>
</gene>
<proteinExistence type="predicted"/>
<dbReference type="EMBL" id="QVQW01000073">
    <property type="protein sequence ID" value="RKU41529.1"/>
    <property type="molecule type" value="Genomic_DNA"/>
</dbReference>
<evidence type="ECO:0000313" key="1">
    <source>
        <dbReference type="EMBL" id="RKU41529.1"/>
    </source>
</evidence>
<sequence>MVQGKMKDGLQPTGPVFTFVDVRDVALAHVRAMELPETGGKRFYLVAEHFSNKKIADIIKAEFPQLKKRLPDVESEDDIPQKVYGFDNERSREMLGIEYRSLKTSVVDTVRSILDFDKTGVIG</sequence>
<protein>
    <submittedName>
        <fullName evidence="1">Methylglyoxal reductase (NADPH-dependent) gre2</fullName>
    </submittedName>
</protein>
<evidence type="ECO:0000313" key="2">
    <source>
        <dbReference type="Proteomes" id="UP000275385"/>
    </source>
</evidence>
<keyword evidence="2" id="KW-1185">Reference proteome</keyword>
<accession>A0A420Y190</accession>
<dbReference type="Proteomes" id="UP000275385">
    <property type="component" value="Unassembled WGS sequence"/>
</dbReference>
<organism evidence="1 2">
    <name type="scientific">Coniochaeta pulveracea</name>
    <dbReference type="NCBI Taxonomy" id="177199"/>
    <lineage>
        <taxon>Eukaryota</taxon>
        <taxon>Fungi</taxon>
        <taxon>Dikarya</taxon>
        <taxon>Ascomycota</taxon>
        <taxon>Pezizomycotina</taxon>
        <taxon>Sordariomycetes</taxon>
        <taxon>Sordariomycetidae</taxon>
        <taxon>Coniochaetales</taxon>
        <taxon>Coniochaetaceae</taxon>
        <taxon>Coniochaeta</taxon>
    </lineage>
</organism>
<dbReference type="Gene3D" id="3.40.50.720">
    <property type="entry name" value="NAD(P)-binding Rossmann-like Domain"/>
    <property type="match status" value="1"/>
</dbReference>
<dbReference type="OrthoDB" id="2735536at2759"/>
<name>A0A420Y190_9PEZI</name>
<dbReference type="InterPro" id="IPR036291">
    <property type="entry name" value="NAD(P)-bd_dom_sf"/>
</dbReference>
<comment type="caution">
    <text evidence="1">The sequence shown here is derived from an EMBL/GenBank/DDBJ whole genome shotgun (WGS) entry which is preliminary data.</text>
</comment>
<dbReference type="AlphaFoldDB" id="A0A420Y190"/>